<dbReference type="GO" id="GO:0006950">
    <property type="term" value="P:response to stress"/>
    <property type="evidence" value="ECO:0007669"/>
    <property type="project" value="TreeGrafter"/>
</dbReference>
<accession>A0A2A9E833</accession>
<dbReference type="PANTHER" id="PTHR33164">
    <property type="entry name" value="TRANSCRIPTIONAL REGULATOR, MARR FAMILY"/>
    <property type="match status" value="1"/>
</dbReference>
<dbReference type="InterPro" id="IPR000835">
    <property type="entry name" value="HTH_MarR-typ"/>
</dbReference>
<dbReference type="AlphaFoldDB" id="A0A2A9E833"/>
<dbReference type="SMART" id="SM00347">
    <property type="entry name" value="HTH_MARR"/>
    <property type="match status" value="1"/>
</dbReference>
<keyword evidence="3" id="KW-1185">Reference proteome</keyword>
<dbReference type="PRINTS" id="PR00598">
    <property type="entry name" value="HTHMARR"/>
</dbReference>
<feature type="domain" description="HTH marR-type" evidence="1">
    <location>
        <begin position="22"/>
        <end position="158"/>
    </location>
</feature>
<reference evidence="2 3" key="1">
    <citation type="submission" date="2017-10" db="EMBL/GenBank/DDBJ databases">
        <title>Sequencing the genomes of 1000 actinobacteria strains.</title>
        <authorList>
            <person name="Klenk H.-P."/>
        </authorList>
    </citation>
    <scope>NUCLEOTIDE SEQUENCE [LARGE SCALE GENOMIC DNA]</scope>
    <source>
        <strain evidence="2 3">DSM 18966</strain>
    </source>
</reference>
<protein>
    <submittedName>
        <fullName evidence="2">MarR family transcriptional regulator</fullName>
    </submittedName>
</protein>
<organism evidence="2 3">
    <name type="scientific">Sanguibacter antarcticus</name>
    <dbReference type="NCBI Taxonomy" id="372484"/>
    <lineage>
        <taxon>Bacteria</taxon>
        <taxon>Bacillati</taxon>
        <taxon>Actinomycetota</taxon>
        <taxon>Actinomycetes</taxon>
        <taxon>Micrococcales</taxon>
        <taxon>Sanguibacteraceae</taxon>
        <taxon>Sanguibacter</taxon>
    </lineage>
</organism>
<sequence length="179" mass="19751">MPIPGSSFERRPAPQRVASPEEMRAWVALLETTAIVQHAADRRLRDEIGLPTTQFEILARIVEGPDDGLRMTEIADRLVISPSGLTYQVTQLVERGLAERGAQATDERVVLVRITDAGRALVAQGIPEYVDVVTTMLLDHLTADDLTTLTDILEGVRAQLRSAPRRPRRGGTPPDARQR</sequence>
<dbReference type="Pfam" id="PF12802">
    <property type="entry name" value="MarR_2"/>
    <property type="match status" value="1"/>
</dbReference>
<dbReference type="PANTHER" id="PTHR33164:SF104">
    <property type="entry name" value="TRANSCRIPTIONAL REGULATORY PROTEIN"/>
    <property type="match status" value="1"/>
</dbReference>
<dbReference type="RefSeq" id="WP_098455431.1">
    <property type="nucleotide sequence ID" value="NZ_PDJG01000001.1"/>
</dbReference>
<evidence type="ECO:0000313" key="3">
    <source>
        <dbReference type="Proteomes" id="UP000225548"/>
    </source>
</evidence>
<dbReference type="InterPro" id="IPR036390">
    <property type="entry name" value="WH_DNA-bd_sf"/>
</dbReference>
<comment type="caution">
    <text evidence="2">The sequence shown here is derived from an EMBL/GenBank/DDBJ whole genome shotgun (WGS) entry which is preliminary data.</text>
</comment>
<evidence type="ECO:0000259" key="1">
    <source>
        <dbReference type="PROSITE" id="PS50995"/>
    </source>
</evidence>
<dbReference type="InterPro" id="IPR036388">
    <property type="entry name" value="WH-like_DNA-bd_sf"/>
</dbReference>
<name>A0A2A9E833_9MICO</name>
<proteinExistence type="predicted"/>
<dbReference type="SUPFAM" id="SSF46785">
    <property type="entry name" value="Winged helix' DNA-binding domain"/>
    <property type="match status" value="1"/>
</dbReference>
<dbReference type="OrthoDB" id="3821431at2"/>
<dbReference type="InterPro" id="IPR039422">
    <property type="entry name" value="MarR/SlyA-like"/>
</dbReference>
<dbReference type="GO" id="GO:0003700">
    <property type="term" value="F:DNA-binding transcription factor activity"/>
    <property type="evidence" value="ECO:0007669"/>
    <property type="project" value="InterPro"/>
</dbReference>
<gene>
    <name evidence="2" type="ORF">ATL42_2299</name>
</gene>
<dbReference type="PROSITE" id="PS50995">
    <property type="entry name" value="HTH_MARR_2"/>
    <property type="match status" value="1"/>
</dbReference>
<dbReference type="Gene3D" id="1.10.10.10">
    <property type="entry name" value="Winged helix-like DNA-binding domain superfamily/Winged helix DNA-binding domain"/>
    <property type="match status" value="1"/>
</dbReference>
<dbReference type="EMBL" id="PDJG01000001">
    <property type="protein sequence ID" value="PFG34389.1"/>
    <property type="molecule type" value="Genomic_DNA"/>
</dbReference>
<dbReference type="Proteomes" id="UP000225548">
    <property type="component" value="Unassembled WGS sequence"/>
</dbReference>
<evidence type="ECO:0000313" key="2">
    <source>
        <dbReference type="EMBL" id="PFG34389.1"/>
    </source>
</evidence>